<gene>
    <name evidence="1" type="ORF">Slati_4262100</name>
</gene>
<dbReference type="EMBL" id="JACGWN010000015">
    <property type="protein sequence ID" value="KAL0402322.1"/>
    <property type="molecule type" value="Genomic_DNA"/>
</dbReference>
<accession>A0AAW2TDH6</accession>
<dbReference type="PANTHER" id="PTHR33116:SF86">
    <property type="entry name" value="REVERSE TRANSCRIPTASE DOMAIN-CONTAINING PROTEIN"/>
    <property type="match status" value="1"/>
</dbReference>
<protein>
    <submittedName>
        <fullName evidence="1">Uncharacterized protein</fullName>
    </submittedName>
</protein>
<evidence type="ECO:0000313" key="1">
    <source>
        <dbReference type="EMBL" id="KAL0402322.1"/>
    </source>
</evidence>
<sequence>MLCLKDILSTFEKASGLIINLHKSAIVFSRNVEEDHQRELAGVFGVTLQVKHEKYLGLLTGGRSKRELFEGLKDHVWHKFHCWSAKTLSQAGRAVLVKNGYANNPDVCYELLLLDGFVSQRVRKQDGRFFSGMEVRPRRFIGEHGLNCVNQSLKVELVFAG</sequence>
<organism evidence="1">
    <name type="scientific">Sesamum latifolium</name>
    <dbReference type="NCBI Taxonomy" id="2727402"/>
    <lineage>
        <taxon>Eukaryota</taxon>
        <taxon>Viridiplantae</taxon>
        <taxon>Streptophyta</taxon>
        <taxon>Embryophyta</taxon>
        <taxon>Tracheophyta</taxon>
        <taxon>Spermatophyta</taxon>
        <taxon>Magnoliopsida</taxon>
        <taxon>eudicotyledons</taxon>
        <taxon>Gunneridae</taxon>
        <taxon>Pentapetalae</taxon>
        <taxon>asterids</taxon>
        <taxon>lamiids</taxon>
        <taxon>Lamiales</taxon>
        <taxon>Pedaliaceae</taxon>
        <taxon>Sesamum</taxon>
    </lineage>
</organism>
<comment type="caution">
    <text evidence="1">The sequence shown here is derived from an EMBL/GenBank/DDBJ whole genome shotgun (WGS) entry which is preliminary data.</text>
</comment>
<proteinExistence type="predicted"/>
<dbReference type="PANTHER" id="PTHR33116">
    <property type="entry name" value="REVERSE TRANSCRIPTASE ZINC-BINDING DOMAIN-CONTAINING PROTEIN-RELATED-RELATED"/>
    <property type="match status" value="1"/>
</dbReference>
<reference evidence="1" key="1">
    <citation type="submission" date="2020-06" db="EMBL/GenBank/DDBJ databases">
        <authorList>
            <person name="Li T."/>
            <person name="Hu X."/>
            <person name="Zhang T."/>
            <person name="Song X."/>
            <person name="Zhang H."/>
            <person name="Dai N."/>
            <person name="Sheng W."/>
            <person name="Hou X."/>
            <person name="Wei L."/>
        </authorList>
    </citation>
    <scope>NUCLEOTIDE SEQUENCE</scope>
    <source>
        <strain evidence="1">KEN1</strain>
        <tissue evidence="1">Leaf</tissue>
    </source>
</reference>
<reference evidence="1" key="2">
    <citation type="journal article" date="2024" name="Plant">
        <title>Genomic evolution and insights into agronomic trait innovations of Sesamum species.</title>
        <authorList>
            <person name="Miao H."/>
            <person name="Wang L."/>
            <person name="Qu L."/>
            <person name="Liu H."/>
            <person name="Sun Y."/>
            <person name="Le M."/>
            <person name="Wang Q."/>
            <person name="Wei S."/>
            <person name="Zheng Y."/>
            <person name="Lin W."/>
            <person name="Duan Y."/>
            <person name="Cao H."/>
            <person name="Xiong S."/>
            <person name="Wang X."/>
            <person name="Wei L."/>
            <person name="Li C."/>
            <person name="Ma Q."/>
            <person name="Ju M."/>
            <person name="Zhao R."/>
            <person name="Li G."/>
            <person name="Mu C."/>
            <person name="Tian Q."/>
            <person name="Mei H."/>
            <person name="Zhang T."/>
            <person name="Gao T."/>
            <person name="Zhang H."/>
        </authorList>
    </citation>
    <scope>NUCLEOTIDE SEQUENCE</scope>
    <source>
        <strain evidence="1">KEN1</strain>
    </source>
</reference>
<name>A0AAW2TDH6_9LAMI</name>
<dbReference type="AlphaFoldDB" id="A0AAW2TDH6"/>